<keyword evidence="4" id="KW-1185">Reference proteome</keyword>
<gene>
    <name evidence="3" type="ORF">M5K25_005349</name>
</gene>
<evidence type="ECO:0000313" key="3">
    <source>
        <dbReference type="EMBL" id="KAL0924515.1"/>
    </source>
</evidence>
<feature type="domain" description="Reverse transcriptase zinc-binding" evidence="2">
    <location>
        <begin position="648"/>
        <end position="724"/>
    </location>
</feature>
<dbReference type="InterPro" id="IPR036691">
    <property type="entry name" value="Endo/exonu/phosph_ase_sf"/>
</dbReference>
<organism evidence="3 4">
    <name type="scientific">Dendrobium thyrsiflorum</name>
    <name type="common">Pinecone-like raceme dendrobium</name>
    <name type="synonym">Orchid</name>
    <dbReference type="NCBI Taxonomy" id="117978"/>
    <lineage>
        <taxon>Eukaryota</taxon>
        <taxon>Viridiplantae</taxon>
        <taxon>Streptophyta</taxon>
        <taxon>Embryophyta</taxon>
        <taxon>Tracheophyta</taxon>
        <taxon>Spermatophyta</taxon>
        <taxon>Magnoliopsida</taxon>
        <taxon>Liliopsida</taxon>
        <taxon>Asparagales</taxon>
        <taxon>Orchidaceae</taxon>
        <taxon>Epidendroideae</taxon>
        <taxon>Malaxideae</taxon>
        <taxon>Dendrobiinae</taxon>
        <taxon>Dendrobium</taxon>
    </lineage>
</organism>
<dbReference type="AlphaFoldDB" id="A0ABD0VID2"/>
<dbReference type="SUPFAM" id="SSF56219">
    <property type="entry name" value="DNase I-like"/>
    <property type="match status" value="1"/>
</dbReference>
<evidence type="ECO:0000259" key="1">
    <source>
        <dbReference type="Pfam" id="PF03372"/>
    </source>
</evidence>
<feature type="domain" description="Endonuclease/exonuclease/phosphatase" evidence="1">
    <location>
        <begin position="8"/>
        <end position="232"/>
    </location>
</feature>
<comment type="caution">
    <text evidence="3">The sequence shown here is derived from an EMBL/GenBank/DDBJ whole genome shotgun (WGS) entry which is preliminary data.</text>
</comment>
<name>A0ABD0VID2_DENTH</name>
<dbReference type="InterPro" id="IPR026960">
    <property type="entry name" value="RVT-Znf"/>
</dbReference>
<dbReference type="PANTHER" id="PTHR33116">
    <property type="entry name" value="REVERSE TRANSCRIPTASE ZINC-BINDING DOMAIN-CONTAINING PROTEIN-RELATED-RELATED"/>
    <property type="match status" value="1"/>
</dbReference>
<evidence type="ECO:0000313" key="4">
    <source>
        <dbReference type="Proteomes" id="UP001552299"/>
    </source>
</evidence>
<dbReference type="EMBL" id="JANQDX010000005">
    <property type="protein sequence ID" value="KAL0924515.1"/>
    <property type="molecule type" value="Genomic_DNA"/>
</dbReference>
<evidence type="ECO:0008006" key="5">
    <source>
        <dbReference type="Google" id="ProtNLM"/>
    </source>
</evidence>
<sequence length="819" mass="94300">MSLPRIAAWNVRGFNRPEKVWCCKDLIRQHKLDLIYILENRIHDGSFQDPWFRQKHCVFDNKASYNNFDYSKSGRIWVKWNPSKIHFTPSFTSAQMISGFIQFGSDSVFFMSIVYASNLQYDRVCLWDNLKEIRPDPNMPWIILGDFNCCRFPFAKSGGSSLSASQTWDFNSFIFDAGLMDLASKGLNFTWFNQRPSDPIHLKLDRMLINETWLEKFPCSFYEVANPICSDHSPIILHPSHQLQIKHRFLFKNFWTKQDEFWADLLHVFALPFSGNPILGLYSKLHMLKISIKKKAWANSSHLSASLADLKLQQANCLSQLNSDPLSRFLNFTLHGINTQISECTSSWASWIQQRAKLSWLSAGEDNLKFLYTKIRIRRNLGCSSLVASEDSFARQDQISAIIQHFQSLFNASPPTSKDIADCQPLIQSITQRLAGWKARLLSIAGRLQYLKYTVWNTIAYWIRGAIIPKTCLNMIGKMCAKFLYFGDSNAKKLHLVSWNNTCKPADLGGLGIPNFSALQFASCCSLIFRFYNSNSLLSDFFDAKYGTPWTPVSNNALLLWKNLTKVAETIAPNLLFAYTTNSKISMLWDPWLNGSTFNINLNGLMGDFPHHAKVSDYVRDGSWLLPASLTQNLASFSILTAASDYLTWKLHKAREEPVFWSKYIWHKHFALKYSIYAWLSLKGGLKTADVLYKRNICIEQTCPLCFTQQETTDHILFECDYSYSVLTNVIPLMGNFLLRPRLSQLLAFLGECTFLVKGQYHLYLLTVCCATYNIWRERNERRFNSNYRSSSSFSILIKSSVERKAAPWKVWAGNNVTW</sequence>
<accession>A0ABD0VID2</accession>
<proteinExistence type="predicted"/>
<dbReference type="Pfam" id="PF13966">
    <property type="entry name" value="zf-RVT"/>
    <property type="match status" value="1"/>
</dbReference>
<dbReference type="Gene3D" id="3.60.10.10">
    <property type="entry name" value="Endonuclease/exonuclease/phosphatase"/>
    <property type="match status" value="1"/>
</dbReference>
<dbReference type="Pfam" id="PF03372">
    <property type="entry name" value="Exo_endo_phos"/>
    <property type="match status" value="1"/>
</dbReference>
<reference evidence="3 4" key="1">
    <citation type="journal article" date="2024" name="Plant Biotechnol. J.">
        <title>Dendrobium thyrsiflorum genome and its molecular insights into genes involved in important horticultural traits.</title>
        <authorList>
            <person name="Chen B."/>
            <person name="Wang J.Y."/>
            <person name="Zheng P.J."/>
            <person name="Li K.L."/>
            <person name="Liang Y.M."/>
            <person name="Chen X.F."/>
            <person name="Zhang C."/>
            <person name="Zhao X."/>
            <person name="He X."/>
            <person name="Zhang G.Q."/>
            <person name="Liu Z.J."/>
            <person name="Xu Q."/>
        </authorList>
    </citation>
    <scope>NUCLEOTIDE SEQUENCE [LARGE SCALE GENOMIC DNA]</scope>
    <source>
        <strain evidence="3">GZMU011</strain>
    </source>
</reference>
<dbReference type="InterPro" id="IPR005135">
    <property type="entry name" value="Endo/exonuclease/phosphatase"/>
</dbReference>
<dbReference type="PANTHER" id="PTHR33116:SF82">
    <property type="entry name" value="RNASE H FAMILY PROTEIN"/>
    <property type="match status" value="1"/>
</dbReference>
<evidence type="ECO:0000259" key="2">
    <source>
        <dbReference type="Pfam" id="PF13966"/>
    </source>
</evidence>
<protein>
    <recommendedName>
        <fullName evidence="5">Reverse transcriptase zinc-binding domain-containing protein</fullName>
    </recommendedName>
</protein>
<dbReference type="Proteomes" id="UP001552299">
    <property type="component" value="Unassembled WGS sequence"/>
</dbReference>